<name>A0A5B6WPL8_9ROSI</name>
<proteinExistence type="predicted"/>
<evidence type="ECO:0000313" key="2">
    <source>
        <dbReference type="Proteomes" id="UP000325315"/>
    </source>
</evidence>
<accession>A0A5B6WPL8</accession>
<keyword evidence="2" id="KW-1185">Reference proteome</keyword>
<sequence>MIKAFGELMDVKQIENGSRRKDPPMLELKPLPAHLKYAYLGDNNTLPKPKKSLGWIIADIKGISPTTCMPKILLEDCHGKSIVQ</sequence>
<organism evidence="1 2">
    <name type="scientific">Gossypium australe</name>
    <dbReference type="NCBI Taxonomy" id="47621"/>
    <lineage>
        <taxon>Eukaryota</taxon>
        <taxon>Viridiplantae</taxon>
        <taxon>Streptophyta</taxon>
        <taxon>Embryophyta</taxon>
        <taxon>Tracheophyta</taxon>
        <taxon>Spermatophyta</taxon>
        <taxon>Magnoliopsida</taxon>
        <taxon>eudicotyledons</taxon>
        <taxon>Gunneridae</taxon>
        <taxon>Pentapetalae</taxon>
        <taxon>rosids</taxon>
        <taxon>malvids</taxon>
        <taxon>Malvales</taxon>
        <taxon>Malvaceae</taxon>
        <taxon>Malvoideae</taxon>
        <taxon>Gossypium</taxon>
    </lineage>
</organism>
<dbReference type="OrthoDB" id="1937287at2759"/>
<dbReference type="AlphaFoldDB" id="A0A5B6WPL8"/>
<dbReference type="EMBL" id="SMMG02000002">
    <property type="protein sequence ID" value="KAA3483206.1"/>
    <property type="molecule type" value="Genomic_DNA"/>
</dbReference>
<reference evidence="2" key="1">
    <citation type="journal article" date="2019" name="Plant Biotechnol. J.">
        <title>Genome sequencing of the Australian wild diploid species Gossypium australe highlights disease resistance and delayed gland morphogenesis.</title>
        <authorList>
            <person name="Cai Y."/>
            <person name="Cai X."/>
            <person name="Wang Q."/>
            <person name="Wang P."/>
            <person name="Zhang Y."/>
            <person name="Cai C."/>
            <person name="Xu Y."/>
            <person name="Wang K."/>
            <person name="Zhou Z."/>
            <person name="Wang C."/>
            <person name="Geng S."/>
            <person name="Li B."/>
            <person name="Dong Q."/>
            <person name="Hou Y."/>
            <person name="Wang H."/>
            <person name="Ai P."/>
            <person name="Liu Z."/>
            <person name="Yi F."/>
            <person name="Sun M."/>
            <person name="An G."/>
            <person name="Cheng J."/>
            <person name="Zhang Y."/>
            <person name="Shi Q."/>
            <person name="Xie Y."/>
            <person name="Shi X."/>
            <person name="Chang Y."/>
            <person name="Huang F."/>
            <person name="Chen Y."/>
            <person name="Hong S."/>
            <person name="Mi L."/>
            <person name="Sun Q."/>
            <person name="Zhang L."/>
            <person name="Zhou B."/>
            <person name="Peng R."/>
            <person name="Zhang X."/>
            <person name="Liu F."/>
        </authorList>
    </citation>
    <scope>NUCLEOTIDE SEQUENCE [LARGE SCALE GENOMIC DNA]</scope>
    <source>
        <strain evidence="2">cv. PA1801</strain>
    </source>
</reference>
<dbReference type="Proteomes" id="UP000325315">
    <property type="component" value="Unassembled WGS sequence"/>
</dbReference>
<evidence type="ECO:0000313" key="1">
    <source>
        <dbReference type="EMBL" id="KAA3483206.1"/>
    </source>
</evidence>
<protein>
    <submittedName>
        <fullName evidence="1">Retrovirus-related Pol polyprotein from transposon opus</fullName>
    </submittedName>
</protein>
<comment type="caution">
    <text evidence="1">The sequence shown here is derived from an EMBL/GenBank/DDBJ whole genome shotgun (WGS) entry which is preliminary data.</text>
</comment>
<gene>
    <name evidence="1" type="ORF">EPI10_005397</name>
</gene>